<dbReference type="InterPro" id="IPR000073">
    <property type="entry name" value="AB_hydrolase_1"/>
</dbReference>
<dbReference type="EMBL" id="MCFC01000056">
    <property type="protein sequence ID" value="ORY25533.1"/>
    <property type="molecule type" value="Genomic_DNA"/>
</dbReference>
<organism evidence="4 5">
    <name type="scientific">Naematelia encephala</name>
    <dbReference type="NCBI Taxonomy" id="71784"/>
    <lineage>
        <taxon>Eukaryota</taxon>
        <taxon>Fungi</taxon>
        <taxon>Dikarya</taxon>
        <taxon>Basidiomycota</taxon>
        <taxon>Agaricomycotina</taxon>
        <taxon>Tremellomycetes</taxon>
        <taxon>Tremellales</taxon>
        <taxon>Naemateliaceae</taxon>
        <taxon>Naematelia</taxon>
    </lineage>
</organism>
<dbReference type="PANTHER" id="PTHR43329">
    <property type="entry name" value="EPOXIDE HYDROLASE"/>
    <property type="match status" value="1"/>
</dbReference>
<dbReference type="Proteomes" id="UP000193986">
    <property type="component" value="Unassembled WGS sequence"/>
</dbReference>
<name>A0A1Y2ASI6_9TREE</name>
<keyword evidence="1 4" id="KW-0378">Hydrolase</keyword>
<evidence type="ECO:0000313" key="5">
    <source>
        <dbReference type="Proteomes" id="UP000193986"/>
    </source>
</evidence>
<evidence type="ECO:0000313" key="4">
    <source>
        <dbReference type="EMBL" id="ORY25533.1"/>
    </source>
</evidence>
<gene>
    <name evidence="4" type="ORF">BCR39DRAFT_543897</name>
</gene>
<keyword evidence="5" id="KW-1185">Reference proteome</keyword>
<feature type="domain" description="AB hydrolase-1" evidence="3">
    <location>
        <begin position="28"/>
        <end position="282"/>
    </location>
</feature>
<evidence type="ECO:0000259" key="3">
    <source>
        <dbReference type="Pfam" id="PF00561"/>
    </source>
</evidence>
<reference evidence="4 5" key="1">
    <citation type="submission" date="2016-07" db="EMBL/GenBank/DDBJ databases">
        <title>Pervasive Adenine N6-methylation of Active Genes in Fungi.</title>
        <authorList>
            <consortium name="DOE Joint Genome Institute"/>
            <person name="Mondo S.J."/>
            <person name="Dannebaum R.O."/>
            <person name="Kuo R.C."/>
            <person name="Labutti K."/>
            <person name="Haridas S."/>
            <person name="Kuo A."/>
            <person name="Salamov A."/>
            <person name="Ahrendt S.R."/>
            <person name="Lipzen A."/>
            <person name="Sullivan W."/>
            <person name="Andreopoulos W.B."/>
            <person name="Clum A."/>
            <person name="Lindquist E."/>
            <person name="Daum C."/>
            <person name="Ramamoorthy G.K."/>
            <person name="Gryganskyi A."/>
            <person name="Culley D."/>
            <person name="Magnuson J.K."/>
            <person name="James T.Y."/>
            <person name="O'Malley M.A."/>
            <person name="Stajich J.E."/>
            <person name="Spatafora J.W."/>
            <person name="Visel A."/>
            <person name="Grigoriev I.V."/>
        </authorList>
    </citation>
    <scope>NUCLEOTIDE SEQUENCE [LARGE SCALE GENOMIC DNA]</scope>
    <source>
        <strain evidence="4 5">68-887.2</strain>
    </source>
</reference>
<accession>A0A1Y2ASI6</accession>
<dbReference type="OrthoDB" id="408373at2759"/>
<dbReference type="GO" id="GO:0016787">
    <property type="term" value="F:hydrolase activity"/>
    <property type="evidence" value="ECO:0007669"/>
    <property type="project" value="UniProtKB-KW"/>
</dbReference>
<dbReference type="AlphaFoldDB" id="A0A1Y2ASI6"/>
<dbReference type="Pfam" id="PF00561">
    <property type="entry name" value="Abhydrolase_1"/>
    <property type="match status" value="1"/>
</dbReference>
<dbReference type="InterPro" id="IPR000639">
    <property type="entry name" value="Epox_hydrolase-like"/>
</dbReference>
<proteinExistence type="inferred from homology"/>
<dbReference type="InterPro" id="IPR029058">
    <property type="entry name" value="AB_hydrolase_fold"/>
</dbReference>
<comment type="caution">
    <text evidence="4">The sequence shown here is derived from an EMBL/GenBank/DDBJ whole genome shotgun (WGS) entry which is preliminary data.</text>
</comment>
<dbReference type="PRINTS" id="PR00412">
    <property type="entry name" value="EPOXHYDRLASE"/>
</dbReference>
<protein>
    <submittedName>
        <fullName evidence="4">Alpha/Beta hydrolase protein</fullName>
    </submittedName>
</protein>
<evidence type="ECO:0000256" key="2">
    <source>
        <dbReference type="ARBA" id="ARBA00038334"/>
    </source>
</evidence>
<dbReference type="SUPFAM" id="SSF53474">
    <property type="entry name" value="alpha/beta-Hydrolases"/>
    <property type="match status" value="1"/>
</dbReference>
<dbReference type="Gene3D" id="3.40.50.1820">
    <property type="entry name" value="alpha/beta hydrolase"/>
    <property type="match status" value="1"/>
</dbReference>
<comment type="similarity">
    <text evidence="2">Belongs to the AB hydrolase superfamily. Epoxide hydrolase family.</text>
</comment>
<evidence type="ECO:0000256" key="1">
    <source>
        <dbReference type="ARBA" id="ARBA00022801"/>
    </source>
</evidence>
<sequence>MSSGPIQYAQTPVLSIAYHEYGASTGWPVVLSHGFPYDPHAYDHVVPSLIRHGARVIVPYLRGYGPTRFLSPETMRNGQQAALGRDIIDLLDALGIEKALLAGFDWGGLASCCASALFPDRVVGLVSIAGYDINDVSAQLRANPPFLECRIWYQHLFQSERGRECLEQHRRDLCKILWKQWSPNWPFSEELYDSVADSFGNPDFVDVVIHCYRHCFGNAQGESAYEDLEERLRQRPKIVVPTITIDGIDDPLKPGGTAHHAEMFTGKHEHRAVKSGHALPFEAPEDFAAAILAVHDWVVDD</sequence>
<dbReference type="InParanoid" id="A0A1Y2ASI6"/>
<dbReference type="STRING" id="71784.A0A1Y2ASI6"/>